<dbReference type="SFLD" id="SFLDS00005">
    <property type="entry name" value="Isoprenoid_Synthase_Type_I"/>
    <property type="match status" value="1"/>
</dbReference>
<feature type="domain" description="Terpene synthase N-terminal" evidence="3">
    <location>
        <begin position="161"/>
        <end position="234"/>
    </location>
</feature>
<comment type="pathway">
    <text evidence="1">Secondary metabolite biosynthesis; terpenoid biosynthesis.</text>
</comment>
<sequence length="499" mass="57919">METEIEKLKLKTSEDKLKSIAMNQLTQQCAELCRSEDNKIPELEGDVGILHKTHNVYQSTFADNTQITYQDKATQTEMIEENIHEKILNALTTLSLKVDSMGTEIEKLKLKTSEDKLKSIAMNQLTQQCAELCRSEDNKIPELEGDVGILHKTHNVYQSTSADVFKKFMDYDKTFKVTHMSDDVQGILSLHEASHMRIHEEEILEEALTFTTTHLTSMVPNLSNSLKVQVTETLIHPIRKILPWVGASKYINIYENSDAHNVLLLKFAKMDFNMLQKLYQQELNKLTSWWKKLDIAKKLPYTKDRLVGGYFWMNGMSFEPRYRRLRRMLTKVINMASIIDDTYDAYRTFDELVLFTSVIQRLDIRSMDSLPPYMRIIYQELLKIYNEMEQEAGKSDGVNYAKNELKKLATSYMNKSDWLNAYYIPKYEEYLSNAVVTTLCMLLVTHHLIGMEKFVIKEISEWLTNRPLIVRAASLIGRIMDGFADHEVFCFSLGEFLPN</sequence>
<dbReference type="STRING" id="33114.A0A2G2VGC6"/>
<reference evidence="5 6" key="1">
    <citation type="journal article" date="2017" name="Genome Biol.">
        <title>New reference genome sequences of hot pepper reveal the massive evolution of plant disease-resistance genes by retroduplication.</title>
        <authorList>
            <person name="Kim S."/>
            <person name="Park J."/>
            <person name="Yeom S.I."/>
            <person name="Kim Y.M."/>
            <person name="Seo E."/>
            <person name="Kim K.T."/>
            <person name="Kim M.S."/>
            <person name="Lee J.M."/>
            <person name="Cheong K."/>
            <person name="Shin H.S."/>
            <person name="Kim S.B."/>
            <person name="Han K."/>
            <person name="Lee J."/>
            <person name="Park M."/>
            <person name="Lee H.A."/>
            <person name="Lee H.Y."/>
            <person name="Lee Y."/>
            <person name="Oh S."/>
            <person name="Lee J.H."/>
            <person name="Choi E."/>
            <person name="Choi E."/>
            <person name="Lee S.E."/>
            <person name="Jeon J."/>
            <person name="Kim H."/>
            <person name="Choi G."/>
            <person name="Song H."/>
            <person name="Lee J."/>
            <person name="Lee S.C."/>
            <person name="Kwon J.K."/>
            <person name="Lee H.Y."/>
            <person name="Koo N."/>
            <person name="Hong Y."/>
            <person name="Kim R.W."/>
            <person name="Kang W.H."/>
            <person name="Huh J.H."/>
            <person name="Kang B.C."/>
            <person name="Yang T.J."/>
            <person name="Lee Y.H."/>
            <person name="Bennetzen J.L."/>
            <person name="Choi D."/>
        </authorList>
    </citation>
    <scope>NUCLEOTIDE SEQUENCE [LARGE SCALE GENOMIC DNA]</scope>
    <source>
        <strain evidence="6">cv. PBC81</strain>
    </source>
</reference>
<keyword evidence="2" id="KW-0479">Metal-binding</keyword>
<dbReference type="InterPro" id="IPR005630">
    <property type="entry name" value="Terpene_synthase_metal-bd"/>
</dbReference>
<protein>
    <submittedName>
        <fullName evidence="5">Uncharacterized protein</fullName>
    </submittedName>
</protein>
<dbReference type="Gene3D" id="1.10.600.10">
    <property type="entry name" value="Farnesyl Diphosphate Synthase"/>
    <property type="match status" value="1"/>
</dbReference>
<evidence type="ECO:0000259" key="4">
    <source>
        <dbReference type="Pfam" id="PF03936"/>
    </source>
</evidence>
<keyword evidence="6" id="KW-1185">Reference proteome</keyword>
<evidence type="ECO:0000313" key="5">
    <source>
        <dbReference type="EMBL" id="PHT31999.1"/>
    </source>
</evidence>
<dbReference type="PANTHER" id="PTHR31225:SF233">
    <property type="entry name" value="CEMBRATRIENOL SYNTHASE 2A"/>
    <property type="match status" value="1"/>
</dbReference>
<dbReference type="GO" id="GO:0016114">
    <property type="term" value="P:terpenoid biosynthetic process"/>
    <property type="evidence" value="ECO:0007669"/>
    <property type="project" value="UniProtKB-UniPathway"/>
</dbReference>
<dbReference type="InterPro" id="IPR050148">
    <property type="entry name" value="Terpene_synthase-like"/>
</dbReference>
<dbReference type="InterPro" id="IPR001906">
    <property type="entry name" value="Terpene_synth_N"/>
</dbReference>
<dbReference type="Pfam" id="PF01397">
    <property type="entry name" value="Terpene_synth"/>
    <property type="match status" value="1"/>
</dbReference>
<comment type="caution">
    <text evidence="5">The sequence shown here is derived from an EMBL/GenBank/DDBJ whole genome shotgun (WGS) entry which is preliminary data.</text>
</comment>
<evidence type="ECO:0000259" key="3">
    <source>
        <dbReference type="Pfam" id="PF01397"/>
    </source>
</evidence>
<dbReference type="UniPathway" id="UPA00213"/>
<dbReference type="Proteomes" id="UP000224567">
    <property type="component" value="Unassembled WGS sequence"/>
</dbReference>
<dbReference type="SUPFAM" id="SSF48576">
    <property type="entry name" value="Terpenoid synthases"/>
    <property type="match status" value="1"/>
</dbReference>
<dbReference type="OrthoDB" id="1877784at2759"/>
<dbReference type="InterPro" id="IPR036965">
    <property type="entry name" value="Terpene_synth_N_sf"/>
</dbReference>
<evidence type="ECO:0000256" key="2">
    <source>
        <dbReference type="ARBA" id="ARBA00022723"/>
    </source>
</evidence>
<dbReference type="EMBL" id="MLFT02000012">
    <property type="protein sequence ID" value="PHT31999.1"/>
    <property type="molecule type" value="Genomic_DNA"/>
</dbReference>
<name>A0A2G2VGC6_CAPBA</name>
<dbReference type="SUPFAM" id="SSF48239">
    <property type="entry name" value="Terpenoid cyclases/Protein prenyltransferases"/>
    <property type="match status" value="1"/>
</dbReference>
<dbReference type="InterPro" id="IPR008930">
    <property type="entry name" value="Terpenoid_cyclase/PrenylTrfase"/>
</dbReference>
<dbReference type="SFLD" id="SFLDG01019">
    <property type="entry name" value="Terpene_Cyclase_Like_1_C_Termi"/>
    <property type="match status" value="1"/>
</dbReference>
<feature type="domain" description="Terpene synthase metal-binding" evidence="4">
    <location>
        <begin position="291"/>
        <end position="487"/>
    </location>
</feature>
<reference evidence="6" key="2">
    <citation type="journal article" date="2017" name="J. Anim. Genet.">
        <title>Multiple reference genome sequences of hot pepper reveal the massive evolution of plant disease resistance genes by retroduplication.</title>
        <authorList>
            <person name="Kim S."/>
            <person name="Park J."/>
            <person name="Yeom S.-I."/>
            <person name="Kim Y.-M."/>
            <person name="Seo E."/>
            <person name="Kim K.-T."/>
            <person name="Kim M.-S."/>
            <person name="Lee J.M."/>
            <person name="Cheong K."/>
            <person name="Shin H.-S."/>
            <person name="Kim S.-B."/>
            <person name="Han K."/>
            <person name="Lee J."/>
            <person name="Park M."/>
            <person name="Lee H.-A."/>
            <person name="Lee H.-Y."/>
            <person name="Lee Y."/>
            <person name="Oh S."/>
            <person name="Lee J.H."/>
            <person name="Choi E."/>
            <person name="Choi E."/>
            <person name="Lee S.E."/>
            <person name="Jeon J."/>
            <person name="Kim H."/>
            <person name="Choi G."/>
            <person name="Song H."/>
            <person name="Lee J."/>
            <person name="Lee S.-C."/>
            <person name="Kwon J.-K."/>
            <person name="Lee H.-Y."/>
            <person name="Koo N."/>
            <person name="Hong Y."/>
            <person name="Kim R.W."/>
            <person name="Kang W.-H."/>
            <person name="Huh J.H."/>
            <person name="Kang B.-C."/>
            <person name="Yang T.-J."/>
            <person name="Lee Y.-H."/>
            <person name="Bennetzen J.L."/>
            <person name="Choi D."/>
        </authorList>
    </citation>
    <scope>NUCLEOTIDE SEQUENCE [LARGE SCALE GENOMIC DNA]</scope>
    <source>
        <strain evidence="6">cv. PBC81</strain>
    </source>
</reference>
<dbReference type="InterPro" id="IPR008949">
    <property type="entry name" value="Isoprenoid_synthase_dom_sf"/>
</dbReference>
<dbReference type="Pfam" id="PF03936">
    <property type="entry name" value="Terpene_synth_C"/>
    <property type="match status" value="1"/>
</dbReference>
<organism evidence="5 6">
    <name type="scientific">Capsicum baccatum</name>
    <name type="common">Peruvian pepper</name>
    <dbReference type="NCBI Taxonomy" id="33114"/>
    <lineage>
        <taxon>Eukaryota</taxon>
        <taxon>Viridiplantae</taxon>
        <taxon>Streptophyta</taxon>
        <taxon>Embryophyta</taxon>
        <taxon>Tracheophyta</taxon>
        <taxon>Spermatophyta</taxon>
        <taxon>Magnoliopsida</taxon>
        <taxon>eudicotyledons</taxon>
        <taxon>Gunneridae</taxon>
        <taxon>Pentapetalae</taxon>
        <taxon>asterids</taxon>
        <taxon>lamiids</taxon>
        <taxon>Solanales</taxon>
        <taxon>Solanaceae</taxon>
        <taxon>Solanoideae</taxon>
        <taxon>Capsiceae</taxon>
        <taxon>Capsicum</taxon>
    </lineage>
</organism>
<dbReference type="InterPro" id="IPR034741">
    <property type="entry name" value="Terpene_cyclase-like_1_C"/>
</dbReference>
<dbReference type="PANTHER" id="PTHR31225">
    <property type="entry name" value="OS04G0344100 PROTEIN-RELATED"/>
    <property type="match status" value="1"/>
</dbReference>
<gene>
    <name evidence="5" type="ORF">CQW23_28336</name>
</gene>
<dbReference type="GO" id="GO:0010333">
    <property type="term" value="F:terpene synthase activity"/>
    <property type="evidence" value="ECO:0007669"/>
    <property type="project" value="InterPro"/>
</dbReference>
<dbReference type="GO" id="GO:0000287">
    <property type="term" value="F:magnesium ion binding"/>
    <property type="evidence" value="ECO:0007669"/>
    <property type="project" value="InterPro"/>
</dbReference>
<dbReference type="AlphaFoldDB" id="A0A2G2VGC6"/>
<dbReference type="Gene3D" id="1.50.10.130">
    <property type="entry name" value="Terpene synthase, N-terminal domain"/>
    <property type="match status" value="1"/>
</dbReference>
<accession>A0A2G2VGC6</accession>
<evidence type="ECO:0000256" key="1">
    <source>
        <dbReference type="ARBA" id="ARBA00004721"/>
    </source>
</evidence>
<proteinExistence type="predicted"/>
<evidence type="ECO:0000313" key="6">
    <source>
        <dbReference type="Proteomes" id="UP000224567"/>
    </source>
</evidence>